<dbReference type="SMART" id="SM00909">
    <property type="entry name" value="Germane"/>
    <property type="match status" value="1"/>
</dbReference>
<dbReference type="Pfam" id="PF10646">
    <property type="entry name" value="Germane"/>
    <property type="match status" value="1"/>
</dbReference>
<keyword evidence="2" id="KW-0732">Signal</keyword>
<sequence length="576" mass="61181">MRRLSAPVAVLVLLLCAACVSLPTDGKVRVTEESADARPDTGFPYNPRPPQEGETPAEIVRHFLDAMTANPISTAVAREFLTAEERQSWRPDEAMLTYADLTTPLGGSTVEVNLLGGHRLDGRGAWQGALSADDARLRFTMASEDGEWRIAEAPDAMIVPDSWFADRYTQASLFFFDPTGTILVPEPVFVPRGDQLATALVSGLLRGPVARHADVTQTFIPRGLKVDFSIPVPQDGLAEVALTGEAPTFDADTLELLTAQVAWTLRQDPSIERFRITLNGNPVTGTGVRSDVDTSIAEVFDPAVRDSWLAPFALLKGRLVSVNASGAQPLDGPFGVRDYGLRSIGVDLDAERVAGITDDGSTALLGQVESGGEAGTVLQGASNLLKPAWDHNGALWLLDAAPAGAQVRVLVGNRLRTVEVPGVSGERVVDFLVSRDGSRLVAIVAGAGGDRVVVSRLARRGARIRGVGGGSVWNEPGEKLDLRALAWRTPTEVLVARAITRDLTQVTRRSVDGSTALSTGDVASELVRDRVTGLVSAPLSGYPAWAVGTDGQVHLVASREDGFVPSAQLRALAYVG</sequence>
<dbReference type="InterPro" id="IPR019606">
    <property type="entry name" value="GerMN"/>
</dbReference>
<reference evidence="4 5" key="1">
    <citation type="journal article" date="2019" name="Int. J. Syst. Evol. Microbiol.">
        <title>The Global Catalogue of Microorganisms (GCM) 10K type strain sequencing project: providing services to taxonomists for standard genome sequencing and annotation.</title>
        <authorList>
            <consortium name="The Broad Institute Genomics Platform"/>
            <consortium name="The Broad Institute Genome Sequencing Center for Infectious Disease"/>
            <person name="Wu L."/>
            <person name="Ma J."/>
        </authorList>
    </citation>
    <scope>NUCLEOTIDE SEQUENCE [LARGE SCALE GENOMIC DNA]</scope>
    <source>
        <strain evidence="4 5">JCM 13008</strain>
    </source>
</reference>
<protein>
    <submittedName>
        <fullName evidence="4">LpqB family beta-propeller domain-containing protein</fullName>
    </submittedName>
</protein>
<evidence type="ECO:0000313" key="4">
    <source>
        <dbReference type="EMBL" id="GAA1106638.1"/>
    </source>
</evidence>
<feature type="compositionally biased region" description="Basic and acidic residues" evidence="1">
    <location>
        <begin position="30"/>
        <end position="39"/>
    </location>
</feature>
<feature type="signal peptide" evidence="2">
    <location>
        <begin position="1"/>
        <end position="26"/>
    </location>
</feature>
<organism evidence="4 5">
    <name type="scientific">Nocardioides dubius</name>
    <dbReference type="NCBI Taxonomy" id="317019"/>
    <lineage>
        <taxon>Bacteria</taxon>
        <taxon>Bacillati</taxon>
        <taxon>Actinomycetota</taxon>
        <taxon>Actinomycetes</taxon>
        <taxon>Propionibacteriales</taxon>
        <taxon>Nocardioidaceae</taxon>
        <taxon>Nocardioides</taxon>
    </lineage>
</organism>
<dbReference type="Pfam" id="PF10647">
    <property type="entry name" value="Gmad1"/>
    <property type="match status" value="1"/>
</dbReference>
<dbReference type="Pfam" id="PF25976">
    <property type="entry name" value="LpqB_N"/>
    <property type="match status" value="1"/>
</dbReference>
<dbReference type="RefSeq" id="WP_343995426.1">
    <property type="nucleotide sequence ID" value="NZ_BAAALG010000011.1"/>
</dbReference>
<dbReference type="EMBL" id="BAAALG010000011">
    <property type="protein sequence ID" value="GAA1106638.1"/>
    <property type="molecule type" value="Genomic_DNA"/>
</dbReference>
<feature type="region of interest" description="Disordered" evidence="1">
    <location>
        <begin position="30"/>
        <end position="54"/>
    </location>
</feature>
<evidence type="ECO:0000256" key="2">
    <source>
        <dbReference type="SAM" id="SignalP"/>
    </source>
</evidence>
<name>A0ABN1TWS4_9ACTN</name>
<keyword evidence="5" id="KW-1185">Reference proteome</keyword>
<accession>A0ABN1TWS4</accession>
<feature type="chain" id="PRO_5045116023" evidence="2">
    <location>
        <begin position="27"/>
        <end position="576"/>
    </location>
</feature>
<dbReference type="InterPro" id="IPR018910">
    <property type="entry name" value="LpqB_C"/>
</dbReference>
<dbReference type="Proteomes" id="UP001501581">
    <property type="component" value="Unassembled WGS sequence"/>
</dbReference>
<evidence type="ECO:0000256" key="1">
    <source>
        <dbReference type="SAM" id="MobiDB-lite"/>
    </source>
</evidence>
<evidence type="ECO:0000259" key="3">
    <source>
        <dbReference type="SMART" id="SM00909"/>
    </source>
</evidence>
<evidence type="ECO:0000313" key="5">
    <source>
        <dbReference type="Proteomes" id="UP001501581"/>
    </source>
</evidence>
<gene>
    <name evidence="4" type="ORF">GCM10009668_28020</name>
</gene>
<feature type="domain" description="GerMN" evidence="3">
    <location>
        <begin position="197"/>
        <end position="287"/>
    </location>
</feature>
<proteinExistence type="predicted"/>
<dbReference type="InterPro" id="IPR059026">
    <property type="entry name" value="LpqB_N"/>
</dbReference>
<comment type="caution">
    <text evidence="4">The sequence shown here is derived from an EMBL/GenBank/DDBJ whole genome shotgun (WGS) entry which is preliminary data.</text>
</comment>